<dbReference type="InterPro" id="IPR036388">
    <property type="entry name" value="WH-like_DNA-bd_sf"/>
</dbReference>
<evidence type="ECO:0000256" key="3">
    <source>
        <dbReference type="ARBA" id="ARBA00018111"/>
    </source>
</evidence>
<dbReference type="Pfam" id="PF21982">
    <property type="entry name" value="RecX_HTH1"/>
    <property type="match status" value="1"/>
</dbReference>
<reference evidence="9" key="1">
    <citation type="submission" date="2020-02" db="EMBL/GenBank/DDBJ databases">
        <authorList>
            <person name="Meier V. D."/>
        </authorList>
    </citation>
    <scope>NUCLEOTIDE SEQUENCE</scope>
    <source>
        <strain evidence="9">AVDCRST_MAG69</strain>
    </source>
</reference>
<organism evidence="9">
    <name type="scientific">uncultured Solirubrobacteraceae bacterium</name>
    <dbReference type="NCBI Taxonomy" id="1162706"/>
    <lineage>
        <taxon>Bacteria</taxon>
        <taxon>Bacillati</taxon>
        <taxon>Actinomycetota</taxon>
        <taxon>Thermoleophilia</taxon>
        <taxon>Solirubrobacterales</taxon>
        <taxon>Solirubrobacteraceae</taxon>
        <taxon>environmental samples</taxon>
    </lineage>
</organism>
<dbReference type="EMBL" id="CADCVP010000167">
    <property type="protein sequence ID" value="CAA9495186.1"/>
    <property type="molecule type" value="Genomic_DNA"/>
</dbReference>
<dbReference type="PANTHER" id="PTHR33602:SF1">
    <property type="entry name" value="REGULATORY PROTEIN RECX FAMILY PROTEIN"/>
    <property type="match status" value="1"/>
</dbReference>
<dbReference type="GO" id="GO:0006282">
    <property type="term" value="P:regulation of DNA repair"/>
    <property type="evidence" value="ECO:0007669"/>
    <property type="project" value="UniProtKB-UniRule"/>
</dbReference>
<name>A0A6J4SC20_9ACTN</name>
<comment type="similarity">
    <text evidence="2 5">Belongs to the RecX family.</text>
</comment>
<evidence type="ECO:0000256" key="6">
    <source>
        <dbReference type="SAM" id="MobiDB-lite"/>
    </source>
</evidence>
<dbReference type="Gene3D" id="1.10.10.10">
    <property type="entry name" value="Winged helix-like DNA-binding domain superfamily/Winged helix DNA-binding domain"/>
    <property type="match status" value="3"/>
</dbReference>
<dbReference type="InterPro" id="IPR003783">
    <property type="entry name" value="Regulatory_RecX"/>
</dbReference>
<evidence type="ECO:0000256" key="5">
    <source>
        <dbReference type="HAMAP-Rule" id="MF_01114"/>
    </source>
</evidence>
<dbReference type="InterPro" id="IPR053924">
    <property type="entry name" value="RecX_HTH_2nd"/>
</dbReference>
<proteinExistence type="inferred from homology"/>
<comment type="subcellular location">
    <subcellularLocation>
        <location evidence="1 5">Cytoplasm</location>
    </subcellularLocation>
</comment>
<dbReference type="HAMAP" id="MF_01114">
    <property type="entry name" value="RecX"/>
    <property type="match status" value="1"/>
</dbReference>
<dbReference type="InterPro" id="IPR053926">
    <property type="entry name" value="RecX_HTH_1st"/>
</dbReference>
<dbReference type="PANTHER" id="PTHR33602">
    <property type="entry name" value="REGULATORY PROTEIN RECX FAMILY PROTEIN"/>
    <property type="match status" value="1"/>
</dbReference>
<feature type="domain" description="RecX second three-helical" evidence="7">
    <location>
        <begin position="84"/>
        <end position="125"/>
    </location>
</feature>
<dbReference type="GO" id="GO:0005737">
    <property type="term" value="C:cytoplasm"/>
    <property type="evidence" value="ECO:0007669"/>
    <property type="project" value="UniProtKB-SubCell"/>
</dbReference>
<dbReference type="AlphaFoldDB" id="A0A6J4SC20"/>
<accession>A0A6J4SC20</accession>
<evidence type="ECO:0000256" key="1">
    <source>
        <dbReference type="ARBA" id="ARBA00004496"/>
    </source>
</evidence>
<feature type="domain" description="RecX first three-helical" evidence="8">
    <location>
        <begin position="38"/>
        <end position="75"/>
    </location>
</feature>
<evidence type="ECO:0000256" key="2">
    <source>
        <dbReference type="ARBA" id="ARBA00009695"/>
    </source>
</evidence>
<protein>
    <recommendedName>
        <fullName evidence="3 5">Regulatory protein RecX</fullName>
    </recommendedName>
</protein>
<evidence type="ECO:0000256" key="4">
    <source>
        <dbReference type="ARBA" id="ARBA00022490"/>
    </source>
</evidence>
<feature type="compositionally biased region" description="Acidic residues" evidence="6">
    <location>
        <begin position="12"/>
        <end position="21"/>
    </location>
</feature>
<evidence type="ECO:0000313" key="9">
    <source>
        <dbReference type="EMBL" id="CAA9495186.1"/>
    </source>
</evidence>
<dbReference type="Pfam" id="PF02631">
    <property type="entry name" value="RecX_HTH2"/>
    <property type="match status" value="1"/>
</dbReference>
<evidence type="ECO:0000259" key="8">
    <source>
        <dbReference type="Pfam" id="PF21982"/>
    </source>
</evidence>
<feature type="compositionally biased region" description="Basic and acidic residues" evidence="6">
    <location>
        <begin position="1"/>
        <end position="11"/>
    </location>
</feature>
<evidence type="ECO:0000259" key="7">
    <source>
        <dbReference type="Pfam" id="PF02631"/>
    </source>
</evidence>
<feature type="region of interest" description="Disordered" evidence="6">
    <location>
        <begin position="1"/>
        <end position="31"/>
    </location>
</feature>
<keyword evidence="4 5" id="KW-0963">Cytoplasm</keyword>
<comment type="function">
    <text evidence="5">Modulates RecA activity.</text>
</comment>
<sequence>MDRSYDDRAGDEPDEVVDELGSDGGDRLRDPEAALQRARDLAWRSLNRRDRTVFEVREMLAAKGADPAHVDQVVAEISELGHLDDAGYAQRFTEDRRRLDSWGNERIGRRLRELGVDRAHIERALSEPDRDGEMDRALDLLRRRFPVPPAEDRDKSRALGLLVRRGYESDAAYEALRRHASE</sequence>
<gene>
    <name evidence="5" type="primary">recX</name>
    <name evidence="9" type="ORF">AVDCRST_MAG69-1569</name>
</gene>